<dbReference type="Proteomes" id="UP000747110">
    <property type="component" value="Unassembled WGS sequence"/>
</dbReference>
<accession>A0A8J4FN99</accession>
<organism evidence="2 3">
    <name type="scientific">Volvox reticuliferus</name>
    <dbReference type="NCBI Taxonomy" id="1737510"/>
    <lineage>
        <taxon>Eukaryota</taxon>
        <taxon>Viridiplantae</taxon>
        <taxon>Chlorophyta</taxon>
        <taxon>core chlorophytes</taxon>
        <taxon>Chlorophyceae</taxon>
        <taxon>CS clade</taxon>
        <taxon>Chlamydomonadales</taxon>
        <taxon>Volvocaceae</taxon>
        <taxon>Volvox</taxon>
    </lineage>
</organism>
<evidence type="ECO:0000313" key="2">
    <source>
        <dbReference type="EMBL" id="GIL80801.1"/>
    </source>
</evidence>
<evidence type="ECO:0000256" key="1">
    <source>
        <dbReference type="SAM" id="MobiDB-lite"/>
    </source>
</evidence>
<proteinExistence type="predicted"/>
<evidence type="ECO:0000313" key="3">
    <source>
        <dbReference type="Proteomes" id="UP000747110"/>
    </source>
</evidence>
<gene>
    <name evidence="2" type="ORF">Vretifemale_9850</name>
</gene>
<feature type="compositionally biased region" description="Pro residues" evidence="1">
    <location>
        <begin position="28"/>
        <end position="55"/>
    </location>
</feature>
<sequence length="155" mass="17111">TVGRTLRTYFPLEPSTGLCVYTRGASFPPDPPRPPPRPPRSPPPRPPRPSPPLPPGLASVTASYSADFSSVSLALTTNGTLDNTAIWDFVEVFKQRVSQTWGIPIWQIYITFIYVNGIEVDVYSVAPTGRRRSVVEVGQNEIDTTGFNRVRIVDI</sequence>
<reference evidence="2" key="1">
    <citation type="journal article" date="2021" name="Proc. Natl. Acad. Sci. U.S.A.">
        <title>Three genomes in the algal genus Volvox reveal the fate of a haploid sex-determining region after a transition to homothallism.</title>
        <authorList>
            <person name="Yamamoto K."/>
            <person name="Hamaji T."/>
            <person name="Kawai-Toyooka H."/>
            <person name="Matsuzaki R."/>
            <person name="Takahashi F."/>
            <person name="Nishimura Y."/>
            <person name="Kawachi M."/>
            <person name="Noguchi H."/>
            <person name="Minakuchi Y."/>
            <person name="Umen J.G."/>
            <person name="Toyoda A."/>
            <person name="Nozaki H."/>
        </authorList>
    </citation>
    <scope>NUCLEOTIDE SEQUENCE</scope>
    <source>
        <strain evidence="2">NIES-3786</strain>
    </source>
</reference>
<dbReference type="OrthoDB" id="550804at2759"/>
<protein>
    <submittedName>
        <fullName evidence="2">Uncharacterized protein</fullName>
    </submittedName>
</protein>
<name>A0A8J4FN99_9CHLO</name>
<dbReference type="AlphaFoldDB" id="A0A8J4FN99"/>
<feature type="non-terminal residue" evidence="2">
    <location>
        <position position="1"/>
    </location>
</feature>
<keyword evidence="3" id="KW-1185">Reference proteome</keyword>
<comment type="caution">
    <text evidence="2">The sequence shown here is derived from an EMBL/GenBank/DDBJ whole genome shotgun (WGS) entry which is preliminary data.</text>
</comment>
<feature type="non-terminal residue" evidence="2">
    <location>
        <position position="155"/>
    </location>
</feature>
<dbReference type="EMBL" id="BNCP01000020">
    <property type="protein sequence ID" value="GIL80801.1"/>
    <property type="molecule type" value="Genomic_DNA"/>
</dbReference>
<feature type="region of interest" description="Disordered" evidence="1">
    <location>
        <begin position="23"/>
        <end position="58"/>
    </location>
</feature>